<keyword evidence="6 8" id="KW-1133">Transmembrane helix</keyword>
<dbReference type="PANTHER" id="PTHR30574">
    <property type="entry name" value="INNER MEMBRANE PROTEIN YEDE"/>
    <property type="match status" value="1"/>
</dbReference>
<feature type="transmembrane region" description="Helical" evidence="8">
    <location>
        <begin position="111"/>
        <end position="131"/>
    </location>
</feature>
<dbReference type="GeneID" id="79949849"/>
<evidence type="ECO:0000256" key="7">
    <source>
        <dbReference type="ARBA" id="ARBA00023136"/>
    </source>
</evidence>
<evidence type="ECO:0000256" key="4">
    <source>
        <dbReference type="ARBA" id="ARBA00022519"/>
    </source>
</evidence>
<dbReference type="KEGG" id="manq:L1994_05585"/>
<dbReference type="GO" id="GO:0005886">
    <property type="term" value="C:plasma membrane"/>
    <property type="evidence" value="ECO:0007669"/>
    <property type="project" value="UniProtKB-SubCell"/>
</dbReference>
<organism evidence="9 10">
    <name type="scientific">Methanomicrobium antiquum</name>
    <dbReference type="NCBI Taxonomy" id="487686"/>
    <lineage>
        <taxon>Archaea</taxon>
        <taxon>Methanobacteriati</taxon>
        <taxon>Methanobacteriota</taxon>
        <taxon>Stenosarchaea group</taxon>
        <taxon>Methanomicrobia</taxon>
        <taxon>Methanomicrobiales</taxon>
        <taxon>Methanomicrobiaceae</taxon>
        <taxon>Methanomicrobium</taxon>
    </lineage>
</organism>
<dbReference type="Pfam" id="PF04143">
    <property type="entry name" value="Sulf_transp"/>
    <property type="match status" value="1"/>
</dbReference>
<proteinExistence type="predicted"/>
<name>A0AAF0JNQ3_9EURY</name>
<dbReference type="EMBL" id="CP091092">
    <property type="protein sequence ID" value="WFN37855.1"/>
    <property type="molecule type" value="Genomic_DNA"/>
</dbReference>
<gene>
    <name evidence="9" type="ORF">L1994_05585</name>
</gene>
<evidence type="ECO:0000256" key="3">
    <source>
        <dbReference type="ARBA" id="ARBA00022475"/>
    </source>
</evidence>
<dbReference type="AlphaFoldDB" id="A0AAF0JNQ3"/>
<keyword evidence="4" id="KW-0997">Cell inner membrane</keyword>
<dbReference type="RefSeq" id="WP_278100696.1">
    <property type="nucleotide sequence ID" value="NZ_CP091092.1"/>
</dbReference>
<evidence type="ECO:0000256" key="8">
    <source>
        <dbReference type="SAM" id="Phobius"/>
    </source>
</evidence>
<evidence type="ECO:0000256" key="6">
    <source>
        <dbReference type="ARBA" id="ARBA00022989"/>
    </source>
</evidence>
<protein>
    <submittedName>
        <fullName evidence="9">YeeE/YedE family protein</fullName>
    </submittedName>
</protein>
<feature type="transmembrane region" description="Helical" evidence="8">
    <location>
        <begin position="12"/>
        <end position="30"/>
    </location>
</feature>
<feature type="transmembrane region" description="Helical" evidence="8">
    <location>
        <begin position="151"/>
        <end position="171"/>
    </location>
</feature>
<dbReference type="Proteomes" id="UP001218895">
    <property type="component" value="Chromosome"/>
</dbReference>
<dbReference type="InterPro" id="IPR007272">
    <property type="entry name" value="Sulf_transp_TsuA/YedE"/>
</dbReference>
<evidence type="ECO:0000313" key="10">
    <source>
        <dbReference type="Proteomes" id="UP001218895"/>
    </source>
</evidence>
<dbReference type="PANTHER" id="PTHR30574:SF1">
    <property type="entry name" value="SULPHUR TRANSPORT DOMAIN-CONTAINING PROTEIN"/>
    <property type="match status" value="1"/>
</dbReference>
<keyword evidence="3" id="KW-1003">Cell membrane</keyword>
<evidence type="ECO:0000256" key="1">
    <source>
        <dbReference type="ARBA" id="ARBA00004429"/>
    </source>
</evidence>
<evidence type="ECO:0000313" key="9">
    <source>
        <dbReference type="EMBL" id="WFN37855.1"/>
    </source>
</evidence>
<keyword evidence="7 8" id="KW-0472">Membrane</keyword>
<evidence type="ECO:0000256" key="2">
    <source>
        <dbReference type="ARBA" id="ARBA00022448"/>
    </source>
</evidence>
<keyword evidence="2" id="KW-0813">Transport</keyword>
<comment type="subcellular location">
    <subcellularLocation>
        <location evidence="1">Cell inner membrane</location>
        <topology evidence="1">Multi-pass membrane protein</topology>
    </subcellularLocation>
</comment>
<evidence type="ECO:0000256" key="5">
    <source>
        <dbReference type="ARBA" id="ARBA00022692"/>
    </source>
</evidence>
<reference evidence="9" key="1">
    <citation type="submission" date="2022-01" db="EMBL/GenBank/DDBJ databases">
        <title>Complete genome of Methanomicrobium antiquum DSM 21220.</title>
        <authorList>
            <person name="Chen S.-C."/>
            <person name="You Y.-T."/>
            <person name="Zhou Y.-Z."/>
            <person name="Lai M.-C."/>
        </authorList>
    </citation>
    <scope>NUCLEOTIDE SEQUENCE</scope>
    <source>
        <strain evidence="9">DSM 21220</strain>
    </source>
</reference>
<keyword evidence="10" id="KW-1185">Reference proteome</keyword>
<feature type="transmembrane region" description="Helical" evidence="8">
    <location>
        <begin position="71"/>
        <end position="90"/>
    </location>
</feature>
<sequence length="172" mass="18834">MMEFLTQVTWSPYIAGAGIGVLSWLSFYLSNKPLGCSTTYFRTYGMLRKAVSKKGIDENPYYQKYKPEIEWQWMLVLGIVFGAFISSYLSGVFELKWIPDMFSGRFGDNPVVRIIVAIAGGILMGFGARFAGGCTSGHGISGTTQLSLTSIIAVIFMFVGGIATAFLIYGVI</sequence>
<keyword evidence="5 8" id="KW-0812">Transmembrane</keyword>
<accession>A0AAF0JNQ3</accession>